<dbReference type="GO" id="GO:0042773">
    <property type="term" value="P:ATP synthesis coupled electron transport"/>
    <property type="evidence" value="ECO:0007669"/>
    <property type="project" value="InterPro"/>
</dbReference>
<dbReference type="FunFam" id="3.10.20.740:FF:000001">
    <property type="entry name" value="NADH-quinone oxidoreductase subunit G"/>
    <property type="match status" value="1"/>
</dbReference>
<dbReference type="SUPFAM" id="SSF54862">
    <property type="entry name" value="4Fe-4S ferredoxins"/>
    <property type="match status" value="1"/>
</dbReference>
<dbReference type="NCBIfam" id="TIGR01973">
    <property type="entry name" value="NuoG"/>
    <property type="match status" value="1"/>
</dbReference>
<dbReference type="GO" id="GO:0008137">
    <property type="term" value="F:NADH dehydrogenase (ubiquinone) activity"/>
    <property type="evidence" value="ECO:0007669"/>
    <property type="project" value="UniProtKB-UniRule"/>
</dbReference>
<keyword evidence="14" id="KW-0560">Oxidoreductase</keyword>
<evidence type="ECO:0000256" key="3">
    <source>
        <dbReference type="ARBA" id="ARBA00022485"/>
    </source>
</evidence>
<dbReference type="InterPro" id="IPR019574">
    <property type="entry name" value="NADH_UbQ_OxRdtase_Gsu_4Fe4S-bd"/>
</dbReference>
<comment type="similarity">
    <text evidence="2 10">Belongs to the complex I 75 kDa subunit family.</text>
</comment>
<evidence type="ECO:0000259" key="11">
    <source>
        <dbReference type="PROSITE" id="PS51085"/>
    </source>
</evidence>
<dbReference type="Pfam" id="PF13510">
    <property type="entry name" value="Fer2_4"/>
    <property type="match status" value="1"/>
</dbReference>
<evidence type="ECO:0000256" key="7">
    <source>
        <dbReference type="ARBA" id="ARBA00023014"/>
    </source>
</evidence>
<feature type="domain" description="2Fe-2S ferredoxin-type" evidence="11">
    <location>
        <begin position="1"/>
        <end position="78"/>
    </location>
</feature>
<gene>
    <name evidence="14" type="primary">nqo3</name>
    <name evidence="14" type="ORF">AGI3411_01001</name>
</gene>
<keyword evidence="10" id="KW-0874">Quinone</keyword>
<evidence type="ECO:0000256" key="8">
    <source>
        <dbReference type="ARBA" id="ARBA00023027"/>
    </source>
</evidence>
<dbReference type="PROSITE" id="PS51669">
    <property type="entry name" value="4FE4S_MOW_BIS_MGD"/>
    <property type="match status" value="1"/>
</dbReference>
<dbReference type="InterPro" id="IPR054351">
    <property type="entry name" value="NADH_UbQ_OxRdtase_ferredoxin"/>
</dbReference>
<dbReference type="Pfam" id="PF22151">
    <property type="entry name" value="Fer4_NDSU1"/>
    <property type="match status" value="1"/>
</dbReference>
<feature type="domain" description="4Fe-4S His(Cys)3-ligated-type" evidence="13">
    <location>
        <begin position="78"/>
        <end position="117"/>
    </location>
</feature>
<dbReference type="Pfam" id="PF00384">
    <property type="entry name" value="Molybdopterin"/>
    <property type="match status" value="1"/>
</dbReference>
<keyword evidence="5 10" id="KW-1278">Translocase</keyword>
<dbReference type="InterPro" id="IPR001041">
    <property type="entry name" value="2Fe-2S_ferredoxin-type"/>
</dbReference>
<evidence type="ECO:0000256" key="5">
    <source>
        <dbReference type="ARBA" id="ARBA00022967"/>
    </source>
</evidence>
<protein>
    <recommendedName>
        <fullName evidence="10">NADH-quinone oxidoreductase</fullName>
        <ecNumber evidence="10">7.1.1.-</ecNumber>
    </recommendedName>
</protein>
<dbReference type="RefSeq" id="WP_129526300.1">
    <property type="nucleotide sequence ID" value="NZ_UFQB01000003.1"/>
</dbReference>
<evidence type="ECO:0000256" key="9">
    <source>
        <dbReference type="ARBA" id="ARBA00047712"/>
    </source>
</evidence>
<proteinExistence type="inferred from homology"/>
<dbReference type="GO" id="GO:0046872">
    <property type="term" value="F:metal ion binding"/>
    <property type="evidence" value="ECO:0007669"/>
    <property type="project" value="UniProtKB-UniRule"/>
</dbReference>
<dbReference type="GO" id="GO:0051537">
    <property type="term" value="F:2 iron, 2 sulfur cluster binding"/>
    <property type="evidence" value="ECO:0007669"/>
    <property type="project" value="UniProtKB-UniRule"/>
</dbReference>
<dbReference type="PROSITE" id="PS00641">
    <property type="entry name" value="COMPLEX1_75K_1"/>
    <property type="match status" value="1"/>
</dbReference>
<dbReference type="PANTHER" id="PTHR43105:SF13">
    <property type="entry name" value="NADH-UBIQUINONE OXIDOREDUCTASE 75 KDA SUBUNIT, MITOCHONDRIAL"/>
    <property type="match status" value="1"/>
</dbReference>
<keyword evidence="15" id="KW-1185">Reference proteome</keyword>
<dbReference type="OrthoDB" id="9810782at2"/>
<dbReference type="SMART" id="SM00929">
    <property type="entry name" value="NADH-G_4Fe-4S_3"/>
    <property type="match status" value="1"/>
</dbReference>
<dbReference type="AlphaFoldDB" id="A0A446C5J2"/>
<evidence type="ECO:0000259" key="13">
    <source>
        <dbReference type="PROSITE" id="PS51839"/>
    </source>
</evidence>
<dbReference type="SUPFAM" id="SSF54292">
    <property type="entry name" value="2Fe-2S ferredoxin-like"/>
    <property type="match status" value="1"/>
</dbReference>
<dbReference type="GO" id="GO:0048038">
    <property type="term" value="F:quinone binding"/>
    <property type="evidence" value="ECO:0007669"/>
    <property type="project" value="UniProtKB-UniRule"/>
</dbReference>
<evidence type="ECO:0000256" key="10">
    <source>
        <dbReference type="RuleBase" id="RU003525"/>
    </source>
</evidence>
<dbReference type="InterPro" id="IPR036010">
    <property type="entry name" value="2Fe-2S_ferredoxin-like_sf"/>
</dbReference>
<dbReference type="PANTHER" id="PTHR43105">
    <property type="entry name" value="RESPIRATORY NITRATE REDUCTASE"/>
    <property type="match status" value="1"/>
</dbReference>
<dbReference type="Gene3D" id="3.40.228.10">
    <property type="entry name" value="Dimethylsulfoxide Reductase, domain 2"/>
    <property type="match status" value="1"/>
</dbReference>
<dbReference type="CDD" id="cd02772">
    <property type="entry name" value="MopB_NDH-1_NuoG2"/>
    <property type="match status" value="1"/>
</dbReference>
<organism evidence="14 15">
    <name type="scientific">Achromobacter agilis</name>
    <dbReference type="NCBI Taxonomy" id="1353888"/>
    <lineage>
        <taxon>Bacteria</taxon>
        <taxon>Pseudomonadati</taxon>
        <taxon>Pseudomonadota</taxon>
        <taxon>Betaproteobacteria</taxon>
        <taxon>Burkholderiales</taxon>
        <taxon>Alcaligenaceae</taxon>
        <taxon>Achromobacter</taxon>
    </lineage>
</organism>
<dbReference type="PROSITE" id="PS00642">
    <property type="entry name" value="COMPLEX1_75K_2"/>
    <property type="match status" value="1"/>
</dbReference>
<keyword evidence="4 10" id="KW-0479">Metal-binding</keyword>
<dbReference type="FunFam" id="3.30.70.20:FF:000002">
    <property type="entry name" value="NADH-ubiquinone oxidoreductase 75 kDa subunit"/>
    <property type="match status" value="1"/>
</dbReference>
<evidence type="ECO:0000256" key="4">
    <source>
        <dbReference type="ARBA" id="ARBA00022723"/>
    </source>
</evidence>
<accession>A0A446C5J2</accession>
<dbReference type="Proteomes" id="UP000289184">
    <property type="component" value="Unassembled WGS sequence"/>
</dbReference>
<keyword evidence="8 10" id="KW-0520">NAD</keyword>
<evidence type="ECO:0000313" key="14">
    <source>
        <dbReference type="EMBL" id="SSW63149.1"/>
    </source>
</evidence>
<dbReference type="EMBL" id="UFQB01000003">
    <property type="protein sequence ID" value="SSW63149.1"/>
    <property type="molecule type" value="Genomic_DNA"/>
</dbReference>
<dbReference type="GO" id="GO:0051539">
    <property type="term" value="F:4 iron, 4 sulfur cluster binding"/>
    <property type="evidence" value="ECO:0007669"/>
    <property type="project" value="UniProtKB-KW"/>
</dbReference>
<sequence>MVELTVDGNKVEVPEGSMVMHAAQKVGLYVPHFCYHKKLSIAANCRMCLVEVEKAPKALPACATPVTNGMVVHTCSEKARAAQKSVMEFLLINHPLDCPICDQGGECQLQDLAVGYGGSSSRYQEEKRVVFHKDLGPLVSAEEMSRCIHCTRCVRFGQEIAGVMELGMLGRGEHSEITTFVGRSIESELSGNMIDICPVGALTSKPFRYSARTWELARRRSVSPHDSLGANLVVQVKGDRVMRVVPFEDEAINECWISDRDRFSYEGLNSEDRLSAPMIKGTDGKWQEASWADALQAVAQGLSRVRDSFGAGQIGALASEYATTEEYALLGRLVRSLGSENIDFRLRQTDPAFDAALTGAPWLGMPVAELDNLDRVLVVGSFLRKDHPLMAQRLRQAAKRGTQILMVDSAADDPLMPVAARITVAPSELARALAEVAVALAQAKDQAVPAEFAAVVPGDNAKAIAASLASGANTAVLMGNLAVASAQASTLAANGRAVADLAGGKFGFLTSGGNTVGGYLAGAIPGKGGKNAAAMLAEPLKAYIVLHAEPLLDADNGQQAIAALRGAQFAVALTPYRSAAAEWADVMLPVSPFTETSGTFVNAQGLAQSFKGTVTPFGQTRPAWKVLRVLGNVLHLAGFDDETSESVRDSALAGGIETRLSNDIKAPLGLGQAGTGLERVADVPIYRSDAMVRRSEPLQASPASKKPAAAMNGRTLTSLGLTAGAKVRVSGGQGAVELETVQDDAVADRAVRISAAFENTAALGGAFGQISVERA</sequence>
<keyword evidence="3 10" id="KW-0004">4Fe-4S</keyword>
<dbReference type="Gene3D" id="3.10.20.740">
    <property type="match status" value="1"/>
</dbReference>
<dbReference type="GO" id="GO:0016651">
    <property type="term" value="F:oxidoreductase activity, acting on NAD(P)H"/>
    <property type="evidence" value="ECO:0007669"/>
    <property type="project" value="InterPro"/>
</dbReference>
<keyword evidence="6 10" id="KW-0408">Iron</keyword>
<evidence type="ECO:0000256" key="2">
    <source>
        <dbReference type="ARBA" id="ARBA00005404"/>
    </source>
</evidence>
<dbReference type="InterPro" id="IPR006963">
    <property type="entry name" value="Mopterin_OxRdtase_4Fe-4S_dom"/>
</dbReference>
<feature type="domain" description="4Fe-4S Mo/W bis-MGD-type" evidence="12">
    <location>
        <begin position="216"/>
        <end position="272"/>
    </location>
</feature>
<keyword evidence="7 10" id="KW-0411">Iron-sulfur</keyword>
<dbReference type="PROSITE" id="PS51085">
    <property type="entry name" value="2FE2S_FER_2"/>
    <property type="match status" value="1"/>
</dbReference>
<comment type="function">
    <text evidence="10">NDH-1 shuttles electrons from NADH, via FMN and iron-sulfur (Fe-S) centers, to quinones in the respiratory chain. Couples the redox reaction to proton translocation (for every two electrons transferred, four hydrogen ions are translocated across the cytoplasmic membrane), and thus conserves the redox energy in a proton gradient.</text>
</comment>
<dbReference type="EC" id="7.1.1.-" evidence="10"/>
<comment type="catalytic activity">
    <reaction evidence="9 10">
        <text>a quinone + NADH + 5 H(+)(in) = a quinol + NAD(+) + 4 H(+)(out)</text>
        <dbReference type="Rhea" id="RHEA:57888"/>
        <dbReference type="ChEBI" id="CHEBI:15378"/>
        <dbReference type="ChEBI" id="CHEBI:24646"/>
        <dbReference type="ChEBI" id="CHEBI:57540"/>
        <dbReference type="ChEBI" id="CHEBI:57945"/>
        <dbReference type="ChEBI" id="CHEBI:132124"/>
    </reaction>
</comment>
<evidence type="ECO:0000256" key="6">
    <source>
        <dbReference type="ARBA" id="ARBA00023004"/>
    </source>
</evidence>
<reference evidence="14 15" key="1">
    <citation type="submission" date="2018-07" db="EMBL/GenBank/DDBJ databases">
        <authorList>
            <person name="Peeters C."/>
        </authorList>
    </citation>
    <scope>NUCLEOTIDE SEQUENCE [LARGE SCALE GENOMIC DNA]</scope>
    <source>
        <strain evidence="14 15">LMG 3411</strain>
    </source>
</reference>
<comment type="cofactor">
    <cofactor evidence="1 10">
        <name>[4Fe-4S] cluster</name>
        <dbReference type="ChEBI" id="CHEBI:49883"/>
    </cofactor>
</comment>
<dbReference type="InterPro" id="IPR050123">
    <property type="entry name" value="Prok_molybdopt-oxidoreductase"/>
</dbReference>
<comment type="cofactor">
    <cofactor evidence="10">
        <name>[2Fe-2S] cluster</name>
        <dbReference type="ChEBI" id="CHEBI:190135"/>
    </cofactor>
    <text evidence="10">Binds 1 [2Fe-2S] cluster per subunit.</text>
</comment>
<dbReference type="Gene3D" id="3.40.50.740">
    <property type="match status" value="2"/>
</dbReference>
<dbReference type="GO" id="GO:0016020">
    <property type="term" value="C:membrane"/>
    <property type="evidence" value="ECO:0007669"/>
    <property type="project" value="InterPro"/>
</dbReference>
<dbReference type="Gene3D" id="3.30.70.20">
    <property type="match status" value="1"/>
</dbReference>
<keyword evidence="10" id="KW-0001">2Fe-2S</keyword>
<dbReference type="CDD" id="cd00207">
    <property type="entry name" value="fer2"/>
    <property type="match status" value="1"/>
</dbReference>
<dbReference type="SUPFAM" id="SSF53706">
    <property type="entry name" value="Formate dehydrogenase/DMSO reductase, domains 1-3"/>
    <property type="match status" value="1"/>
</dbReference>
<evidence type="ECO:0000259" key="12">
    <source>
        <dbReference type="PROSITE" id="PS51669"/>
    </source>
</evidence>
<dbReference type="Pfam" id="PF10588">
    <property type="entry name" value="NADH-G_4Fe-4S_3"/>
    <property type="match status" value="1"/>
</dbReference>
<dbReference type="Pfam" id="PF22117">
    <property type="entry name" value="Fer4_Nqo3"/>
    <property type="match status" value="1"/>
</dbReference>
<dbReference type="InterPro" id="IPR006656">
    <property type="entry name" value="Mopterin_OxRdtase"/>
</dbReference>
<evidence type="ECO:0000313" key="15">
    <source>
        <dbReference type="Proteomes" id="UP000289184"/>
    </source>
</evidence>
<evidence type="ECO:0000256" key="1">
    <source>
        <dbReference type="ARBA" id="ARBA00001966"/>
    </source>
</evidence>
<dbReference type="PROSITE" id="PS00643">
    <property type="entry name" value="COMPLEX1_75K_3"/>
    <property type="match status" value="1"/>
</dbReference>
<dbReference type="InterPro" id="IPR010228">
    <property type="entry name" value="NADH_UbQ_OxRdtase_Gsu"/>
</dbReference>
<dbReference type="InterPro" id="IPR000283">
    <property type="entry name" value="NADH_UbQ_OxRdtase_75kDa_su_CS"/>
</dbReference>
<name>A0A446C5J2_9BURK</name>
<dbReference type="PROSITE" id="PS51839">
    <property type="entry name" value="4FE4S_HC3"/>
    <property type="match status" value="1"/>
</dbReference>